<keyword evidence="5" id="KW-0677">Repeat</keyword>
<dbReference type="GO" id="GO:0007160">
    <property type="term" value="P:cell-matrix adhesion"/>
    <property type="evidence" value="ECO:0007669"/>
    <property type="project" value="InterPro"/>
</dbReference>
<evidence type="ECO:0000256" key="6">
    <source>
        <dbReference type="ARBA" id="ARBA00022989"/>
    </source>
</evidence>
<feature type="transmembrane region" description="Helical" evidence="10">
    <location>
        <begin position="1082"/>
        <end position="1106"/>
    </location>
</feature>
<feature type="domain" description="EGF-like" evidence="11">
    <location>
        <begin position="1016"/>
        <end position="1056"/>
    </location>
</feature>
<feature type="domain" description="EGF-like" evidence="11">
    <location>
        <begin position="839"/>
        <end position="880"/>
    </location>
</feature>
<name>A0A444UH46_ACIRT</name>
<dbReference type="Proteomes" id="UP000289886">
    <property type="component" value="Unassembled WGS sequence"/>
</dbReference>
<evidence type="ECO:0000256" key="7">
    <source>
        <dbReference type="ARBA" id="ARBA00023136"/>
    </source>
</evidence>
<feature type="domain" description="NIDO" evidence="13">
    <location>
        <begin position="92"/>
        <end position="257"/>
    </location>
</feature>
<accession>A0A444UH46</accession>
<dbReference type="PANTHER" id="PTHR13802:SF52">
    <property type="entry name" value="MUCIN-4"/>
    <property type="match status" value="1"/>
</dbReference>
<dbReference type="Pfam" id="PF07645">
    <property type="entry name" value="EGF_CA"/>
    <property type="match status" value="1"/>
</dbReference>
<dbReference type="InterPro" id="IPR005533">
    <property type="entry name" value="AMOP_dom"/>
</dbReference>
<dbReference type="FunFam" id="2.10.25.10:FF:000038">
    <property type="entry name" value="Fibrillin 2"/>
    <property type="match status" value="1"/>
</dbReference>
<dbReference type="InterPro" id="IPR009030">
    <property type="entry name" value="Growth_fac_rcpt_cys_sf"/>
</dbReference>
<dbReference type="SMART" id="SM00723">
    <property type="entry name" value="AMOP"/>
    <property type="match status" value="1"/>
</dbReference>
<dbReference type="PROSITE" id="PS51220">
    <property type="entry name" value="NIDO"/>
    <property type="match status" value="1"/>
</dbReference>
<dbReference type="AlphaFoldDB" id="A0A444UH46"/>
<dbReference type="PANTHER" id="PTHR13802">
    <property type="entry name" value="MUCIN 4-RELATED"/>
    <property type="match status" value="1"/>
</dbReference>
<dbReference type="PROSITE" id="PS51233">
    <property type="entry name" value="VWFD"/>
    <property type="match status" value="1"/>
</dbReference>
<evidence type="ECO:0000256" key="10">
    <source>
        <dbReference type="SAM" id="Phobius"/>
    </source>
</evidence>
<dbReference type="PROSITE" id="PS00022">
    <property type="entry name" value="EGF_1"/>
    <property type="match status" value="1"/>
</dbReference>
<dbReference type="InterPro" id="IPR000152">
    <property type="entry name" value="EGF-type_Asp/Asn_hydroxyl_site"/>
</dbReference>
<dbReference type="SMART" id="SM00539">
    <property type="entry name" value="NIDO"/>
    <property type="match status" value="1"/>
</dbReference>
<gene>
    <name evidence="15" type="ORF">EOD39_0149</name>
</gene>
<dbReference type="GO" id="GO:0005176">
    <property type="term" value="F:ErbB-2 class receptor binding"/>
    <property type="evidence" value="ECO:0007669"/>
    <property type="project" value="TreeGrafter"/>
</dbReference>
<dbReference type="GO" id="GO:0016020">
    <property type="term" value="C:membrane"/>
    <property type="evidence" value="ECO:0007669"/>
    <property type="project" value="UniProtKB-SubCell"/>
</dbReference>
<dbReference type="SMART" id="SM00181">
    <property type="entry name" value="EGF"/>
    <property type="match status" value="3"/>
</dbReference>
<dbReference type="PROSITE" id="PS50026">
    <property type="entry name" value="EGF_3"/>
    <property type="match status" value="2"/>
</dbReference>
<dbReference type="CDD" id="cd00054">
    <property type="entry name" value="EGF_CA"/>
    <property type="match status" value="2"/>
</dbReference>
<evidence type="ECO:0000313" key="15">
    <source>
        <dbReference type="EMBL" id="RXM34428.1"/>
    </source>
</evidence>
<organism evidence="15 16">
    <name type="scientific">Acipenser ruthenus</name>
    <name type="common">Sterlet sturgeon</name>
    <dbReference type="NCBI Taxonomy" id="7906"/>
    <lineage>
        <taxon>Eukaryota</taxon>
        <taxon>Metazoa</taxon>
        <taxon>Chordata</taxon>
        <taxon>Craniata</taxon>
        <taxon>Vertebrata</taxon>
        <taxon>Euteleostomi</taxon>
        <taxon>Actinopterygii</taxon>
        <taxon>Chondrostei</taxon>
        <taxon>Acipenseriformes</taxon>
        <taxon>Acipenseridae</taxon>
        <taxon>Acipenser</taxon>
    </lineage>
</organism>
<keyword evidence="6 10" id="KW-1133">Transmembrane helix</keyword>
<dbReference type="EMBL" id="SCEB01214592">
    <property type="protein sequence ID" value="RXM34428.1"/>
    <property type="molecule type" value="Genomic_DNA"/>
</dbReference>
<reference evidence="15 16" key="1">
    <citation type="submission" date="2019-01" db="EMBL/GenBank/DDBJ databases">
        <title>Draft Genome and Complete Hox-Cluster Characterization of the Sterlet Sturgeon (Acipenser ruthenus).</title>
        <authorList>
            <person name="Wei Q."/>
        </authorList>
    </citation>
    <scope>NUCLEOTIDE SEQUENCE [LARGE SCALE GENOMIC DNA]</scope>
    <source>
        <strain evidence="15">WHYD16114868_AA</strain>
        <tissue evidence="15">Blood</tissue>
    </source>
</reference>
<evidence type="ECO:0000256" key="3">
    <source>
        <dbReference type="ARBA" id="ARBA00022692"/>
    </source>
</evidence>
<dbReference type="InterPro" id="IPR049883">
    <property type="entry name" value="NOTCH1_EGF-like"/>
</dbReference>
<dbReference type="InterPro" id="IPR026823">
    <property type="entry name" value="cEGF"/>
</dbReference>
<protein>
    <submittedName>
        <fullName evidence="15">Mucin-4</fullName>
    </submittedName>
</protein>
<keyword evidence="3 10" id="KW-0812">Transmembrane</keyword>
<evidence type="ECO:0000256" key="4">
    <source>
        <dbReference type="ARBA" id="ARBA00022729"/>
    </source>
</evidence>
<dbReference type="InterPro" id="IPR001881">
    <property type="entry name" value="EGF-like_Ca-bd_dom"/>
</dbReference>
<keyword evidence="16" id="KW-1185">Reference proteome</keyword>
<dbReference type="InterPro" id="IPR018097">
    <property type="entry name" value="EGF_Ca-bd_CS"/>
</dbReference>
<dbReference type="PROSITE" id="PS01187">
    <property type="entry name" value="EGF_CA"/>
    <property type="match status" value="1"/>
</dbReference>
<evidence type="ECO:0000259" key="12">
    <source>
        <dbReference type="PROSITE" id="PS50856"/>
    </source>
</evidence>
<dbReference type="Pfam" id="PF12662">
    <property type="entry name" value="cEGF"/>
    <property type="match status" value="1"/>
</dbReference>
<dbReference type="Pfam" id="PF00094">
    <property type="entry name" value="VWD"/>
    <property type="match status" value="1"/>
</dbReference>
<sequence>MNGLPSPAGSLLYHYGNNVGDRTVLPTGSDVNSPYVSPPMGIPFLGSLWERLYFSDNGLVQFQSPHTNEKYSFPNPPENGFQGDEGTPMLAVFWEDSDLTAGDGKLFYQVYNKPDAQDIFSKIAFNRTTGEVNKYLVEKGDRAVFVPKWILKITWDHVLPISFQSSNASETNTFQCILTTDGNRTFALLKFSEMLWGPGQRVNHRALMGYTDGVGTFHNDPHTQQNNSYGPGGQYRPDQALGNTGLRGQWIYQLNMPKAIVNKEPDYRIMCQQWYLNEPDASSWTAGLTPCPCHSSQAAEDASFTLEVLPAEMAARVQALRSLQTEGFVFQSVLPNKYNAGRRCTFSYQGYLLKGSSDRFFINNPDTPWVEEHINKDLLPFDWCCIKSSRCHMYYTKRPQENCDHYTPGGMGMVYGTLHVKTFDGTDYTFKGLGEFVLLRLSSSQGSNVFTLQGQTEAVVTDRRHSNVTAFVRLAAFYQGTSKVEWRPSDSREELRMLVNDEAMHLNAGASYMNEDGFALSCPKPRQCSLVYYSGLQVQVEMGISGYLTALIKAPQCFYNKTVGLLGMWNSNHTDDFLYSNGKRLASEDGKLPSEEELQDFSLSWSVPSPESLLHSDRPKGTFRPVFTAELLASVSTEWLKEVSEVCRGSEQCIHDTLATNSTAMGLQTTQYSHRFQKLTVIFGSMPPVLTGPSIIQCNLNATAKVTFKARDPNNDTVIFSLVSPEPEGVHIGSVQVNDQLSGSVLSPVLQVCNCTNGGTCDYTSVIHNHHRGAFQVVGCLCPEAYSGAFCTDPVNACRGKPCFPGVACANQPSPAFFTCDTCPTGTVAQDKNGYKCFINNFCLPPFPFPCHKMAECFSSGYEYTCRCKAGFSGDGLNCTDINECENPAACPSAKYECTNTIGSVKCSCRYQTAQDADACGNSENPPGWNVFNCTLNWNLLRTAPEHTTEQLRDILALGFQNKFYNASLKSFPGGGPAMEYRVNVSSDTPHWYVRDYLSRVSQFYGIDPATITVGDLNECATGEANCSTAAYCVNTYGAYKCICNSGTYMESESCVYATATFPRDNSTVTQKVPRSEDYTELIVALVLGIGVPMVLLLLIAGLVCFCCTRRKITSGGTDSRGSLMNTYHCAGLTVEDLS</sequence>
<dbReference type="Pfam" id="PF06119">
    <property type="entry name" value="NIDO"/>
    <property type="match status" value="1"/>
</dbReference>
<dbReference type="PROSITE" id="PS50856">
    <property type="entry name" value="AMOP"/>
    <property type="match status" value="1"/>
</dbReference>
<dbReference type="Gene3D" id="2.10.25.10">
    <property type="entry name" value="Laminin"/>
    <property type="match status" value="4"/>
</dbReference>
<dbReference type="SMART" id="SM00179">
    <property type="entry name" value="EGF_CA"/>
    <property type="match status" value="3"/>
</dbReference>
<dbReference type="InterPro" id="IPR000742">
    <property type="entry name" value="EGF"/>
</dbReference>
<keyword evidence="4" id="KW-0732">Signal</keyword>
<proteinExistence type="predicted"/>
<comment type="subcellular location">
    <subcellularLocation>
        <location evidence="1">Membrane</location>
    </subcellularLocation>
</comment>
<evidence type="ECO:0000256" key="1">
    <source>
        <dbReference type="ARBA" id="ARBA00004370"/>
    </source>
</evidence>
<dbReference type="InterPro" id="IPR051495">
    <property type="entry name" value="Epithelial_Barrier/Signaling"/>
</dbReference>
<evidence type="ECO:0000256" key="8">
    <source>
        <dbReference type="ARBA" id="ARBA00023157"/>
    </source>
</evidence>
<evidence type="ECO:0000259" key="13">
    <source>
        <dbReference type="PROSITE" id="PS51220"/>
    </source>
</evidence>
<dbReference type="PROSITE" id="PS01186">
    <property type="entry name" value="EGF_2"/>
    <property type="match status" value="1"/>
</dbReference>
<evidence type="ECO:0000256" key="5">
    <source>
        <dbReference type="ARBA" id="ARBA00022737"/>
    </source>
</evidence>
<comment type="caution">
    <text evidence="15">The sequence shown here is derived from an EMBL/GenBank/DDBJ whole genome shotgun (WGS) entry which is preliminary data.</text>
</comment>
<evidence type="ECO:0000259" key="14">
    <source>
        <dbReference type="PROSITE" id="PS51233"/>
    </source>
</evidence>
<feature type="domain" description="AMOP" evidence="12">
    <location>
        <begin position="263"/>
        <end position="398"/>
    </location>
</feature>
<dbReference type="Pfam" id="PF23263">
    <property type="entry name" value="C8-3_MUC4"/>
    <property type="match status" value="1"/>
</dbReference>
<dbReference type="GO" id="GO:0005509">
    <property type="term" value="F:calcium ion binding"/>
    <property type="evidence" value="ECO:0007669"/>
    <property type="project" value="InterPro"/>
</dbReference>
<evidence type="ECO:0000259" key="11">
    <source>
        <dbReference type="PROSITE" id="PS50026"/>
    </source>
</evidence>
<keyword evidence="8" id="KW-1015">Disulfide bond</keyword>
<keyword evidence="2 9" id="KW-0245">EGF-like domain</keyword>
<keyword evidence="7 10" id="KW-0472">Membrane</keyword>
<evidence type="ECO:0000256" key="2">
    <source>
        <dbReference type="ARBA" id="ARBA00022536"/>
    </source>
</evidence>
<dbReference type="InterPro" id="IPR001846">
    <property type="entry name" value="VWF_type-D"/>
</dbReference>
<evidence type="ECO:0000313" key="16">
    <source>
        <dbReference type="Proteomes" id="UP000289886"/>
    </source>
</evidence>
<dbReference type="SMART" id="SM00216">
    <property type="entry name" value="VWD"/>
    <property type="match status" value="1"/>
</dbReference>
<dbReference type="InterPro" id="IPR003886">
    <property type="entry name" value="NIDO_dom"/>
</dbReference>
<dbReference type="PROSITE" id="PS00010">
    <property type="entry name" value="ASX_HYDROXYL"/>
    <property type="match status" value="1"/>
</dbReference>
<evidence type="ECO:0000256" key="9">
    <source>
        <dbReference type="PROSITE-ProRule" id="PRU00076"/>
    </source>
</evidence>
<dbReference type="InterPro" id="IPR056619">
    <property type="entry name" value="C8-3_MUC4"/>
</dbReference>
<comment type="caution">
    <text evidence="9">Lacks conserved residue(s) required for the propagation of feature annotation.</text>
</comment>
<dbReference type="SUPFAM" id="SSF57184">
    <property type="entry name" value="Growth factor receptor domain"/>
    <property type="match status" value="1"/>
</dbReference>
<feature type="domain" description="VWFD" evidence="14">
    <location>
        <begin position="410"/>
        <end position="613"/>
    </location>
</feature>